<evidence type="ECO:0000256" key="1">
    <source>
        <dbReference type="ARBA" id="ARBA00001966"/>
    </source>
</evidence>
<evidence type="ECO:0000259" key="7">
    <source>
        <dbReference type="PROSITE" id="PS51918"/>
    </source>
</evidence>
<dbReference type="AlphaFoldDB" id="A0A0W8FPD1"/>
<dbReference type="PROSITE" id="PS51918">
    <property type="entry name" value="RADICAL_SAM"/>
    <property type="match status" value="1"/>
</dbReference>
<comment type="cofactor">
    <cofactor evidence="1">
        <name>[4Fe-4S] cluster</name>
        <dbReference type="ChEBI" id="CHEBI:49883"/>
    </cofactor>
</comment>
<feature type="domain" description="Radical SAM core" evidence="7">
    <location>
        <begin position="180"/>
        <end position="392"/>
    </location>
</feature>
<dbReference type="GO" id="GO:0051539">
    <property type="term" value="F:4 iron, 4 sulfur cluster binding"/>
    <property type="evidence" value="ECO:0007669"/>
    <property type="project" value="UniProtKB-KW"/>
</dbReference>
<dbReference type="GO" id="GO:0031419">
    <property type="term" value="F:cobalamin binding"/>
    <property type="evidence" value="ECO:0007669"/>
    <property type="project" value="InterPro"/>
</dbReference>
<dbReference type="InterPro" id="IPR023404">
    <property type="entry name" value="rSAM_horseshoe"/>
</dbReference>
<sequence length="523" mass="59052">MRIAIIAPPYPLEEMPSPPLGVTYVAAAFEAAGAEVKILDYIVCAYTKENLEKQLEAFRPDAVGATCVTMNFYKAQQILHDVKNYNPEIITMMGGPHVSFTAMDTLKNYPEIDLIVIGEGEDTIAELTPVLKQKNKWQNIRGIAYRDGDEIIITGKRDFITDIDRIPSPSRHLLPVSRYRALGFPVSLITGRGCPYSCIFCLGRKMVGSKVRRRKPKLVLDEIETIIGYGFDRINIADDLFTSDKERVKEICTGIKERSLKFVWSAFARVDTVNPEVFDLMAQAGCDSVSFGVETGNPEMLKRIKKGINLEQVYSAVKMCQQAGMIAHASFIIGLPGETKDTLRESDDFAKSTKAIYGYHFLAPFPGTTVREKIKDYDLEIITDDWNRYDANDAIVKTSALLPQDMHEFGASYDEEMEADWNKIVRKYHEGTADLEDSMRVEGNWRMKLTYQILKSGIIENSGFIEPALFKGSKDKALQELCRRVKEYTDANEKVVYDTIRDFAGRGYLKADISDKGCQWSWS</sequence>
<dbReference type="Gene3D" id="3.40.50.280">
    <property type="entry name" value="Cobalamin-binding domain"/>
    <property type="match status" value="1"/>
</dbReference>
<evidence type="ECO:0000259" key="6">
    <source>
        <dbReference type="PROSITE" id="PS51332"/>
    </source>
</evidence>
<comment type="caution">
    <text evidence="8">The sequence shown here is derived from an EMBL/GenBank/DDBJ whole genome shotgun (WGS) entry which is preliminary data.</text>
</comment>
<dbReference type="PANTHER" id="PTHR43409">
    <property type="entry name" value="ANAEROBIC MAGNESIUM-PROTOPORPHYRIN IX MONOMETHYL ESTER CYCLASE-RELATED"/>
    <property type="match status" value="1"/>
</dbReference>
<dbReference type="GO" id="GO:0003824">
    <property type="term" value="F:catalytic activity"/>
    <property type="evidence" value="ECO:0007669"/>
    <property type="project" value="InterPro"/>
</dbReference>
<dbReference type="InterPro" id="IPR006158">
    <property type="entry name" value="Cobalamin-bd"/>
</dbReference>
<dbReference type="SUPFAM" id="SSF52242">
    <property type="entry name" value="Cobalamin (vitamin B12)-binding domain"/>
    <property type="match status" value="1"/>
</dbReference>
<dbReference type="PANTHER" id="PTHR43409:SF16">
    <property type="entry name" value="SLR0320 PROTEIN"/>
    <property type="match status" value="1"/>
</dbReference>
<dbReference type="Pfam" id="PF04055">
    <property type="entry name" value="Radical_SAM"/>
    <property type="match status" value="1"/>
</dbReference>
<evidence type="ECO:0000256" key="2">
    <source>
        <dbReference type="ARBA" id="ARBA00022691"/>
    </source>
</evidence>
<dbReference type="SFLD" id="SFLDG01082">
    <property type="entry name" value="B12-binding_domain_containing"/>
    <property type="match status" value="1"/>
</dbReference>
<dbReference type="CDD" id="cd02068">
    <property type="entry name" value="radical_SAM_B12_BD"/>
    <property type="match status" value="1"/>
</dbReference>
<keyword evidence="4" id="KW-0408">Iron</keyword>
<reference evidence="8" key="1">
    <citation type="journal article" date="2015" name="Proc. Natl. Acad. Sci. U.S.A.">
        <title>Networks of energetic and metabolic interactions define dynamics in microbial communities.</title>
        <authorList>
            <person name="Embree M."/>
            <person name="Liu J.K."/>
            <person name="Al-Bassam M.M."/>
            <person name="Zengler K."/>
        </authorList>
    </citation>
    <scope>NUCLEOTIDE SEQUENCE</scope>
</reference>
<gene>
    <name evidence="8" type="ORF">ASZ90_008044</name>
</gene>
<dbReference type="GO" id="GO:0005829">
    <property type="term" value="C:cytosol"/>
    <property type="evidence" value="ECO:0007669"/>
    <property type="project" value="TreeGrafter"/>
</dbReference>
<name>A0A0W8FPD1_9ZZZZ</name>
<organism evidence="8">
    <name type="scientific">hydrocarbon metagenome</name>
    <dbReference type="NCBI Taxonomy" id="938273"/>
    <lineage>
        <taxon>unclassified sequences</taxon>
        <taxon>metagenomes</taxon>
        <taxon>ecological metagenomes</taxon>
    </lineage>
</organism>
<dbReference type="InterPro" id="IPR006638">
    <property type="entry name" value="Elp3/MiaA/NifB-like_rSAM"/>
</dbReference>
<proteinExistence type="predicted"/>
<dbReference type="CDD" id="cd01335">
    <property type="entry name" value="Radical_SAM"/>
    <property type="match status" value="1"/>
</dbReference>
<dbReference type="SFLD" id="SFLDS00029">
    <property type="entry name" value="Radical_SAM"/>
    <property type="match status" value="1"/>
</dbReference>
<evidence type="ECO:0000313" key="8">
    <source>
        <dbReference type="EMBL" id="KUG22179.1"/>
    </source>
</evidence>
<dbReference type="Gene3D" id="3.80.30.20">
    <property type="entry name" value="tm_1862 like domain"/>
    <property type="match status" value="1"/>
</dbReference>
<dbReference type="InterPro" id="IPR036724">
    <property type="entry name" value="Cobalamin-bd_sf"/>
</dbReference>
<dbReference type="InterPro" id="IPR007197">
    <property type="entry name" value="rSAM"/>
</dbReference>
<feature type="domain" description="B12-binding" evidence="6">
    <location>
        <begin position="1"/>
        <end position="138"/>
    </location>
</feature>
<dbReference type="GO" id="GO:0046872">
    <property type="term" value="F:metal ion binding"/>
    <property type="evidence" value="ECO:0007669"/>
    <property type="project" value="UniProtKB-KW"/>
</dbReference>
<evidence type="ECO:0000256" key="4">
    <source>
        <dbReference type="ARBA" id="ARBA00023004"/>
    </source>
</evidence>
<dbReference type="SFLD" id="SFLDG01123">
    <property type="entry name" value="methyltransferase_(Class_B)"/>
    <property type="match status" value="1"/>
</dbReference>
<dbReference type="Pfam" id="PF02310">
    <property type="entry name" value="B12-binding"/>
    <property type="match status" value="1"/>
</dbReference>
<dbReference type="SMART" id="SM00729">
    <property type="entry name" value="Elp3"/>
    <property type="match status" value="1"/>
</dbReference>
<dbReference type="InterPro" id="IPR034466">
    <property type="entry name" value="Methyltransferase_Class_B"/>
</dbReference>
<keyword evidence="5" id="KW-0411">Iron-sulfur</keyword>
<accession>A0A0W8FPD1</accession>
<keyword evidence="2" id="KW-0949">S-adenosyl-L-methionine</keyword>
<dbReference type="InterPro" id="IPR058240">
    <property type="entry name" value="rSAM_sf"/>
</dbReference>
<dbReference type="SUPFAM" id="SSF102114">
    <property type="entry name" value="Radical SAM enzymes"/>
    <property type="match status" value="1"/>
</dbReference>
<dbReference type="PROSITE" id="PS51332">
    <property type="entry name" value="B12_BINDING"/>
    <property type="match status" value="1"/>
</dbReference>
<dbReference type="EMBL" id="LNQE01000981">
    <property type="protein sequence ID" value="KUG22179.1"/>
    <property type="molecule type" value="Genomic_DNA"/>
</dbReference>
<keyword evidence="3" id="KW-0479">Metal-binding</keyword>
<evidence type="ECO:0000256" key="3">
    <source>
        <dbReference type="ARBA" id="ARBA00022723"/>
    </source>
</evidence>
<dbReference type="InterPro" id="IPR051198">
    <property type="entry name" value="BchE-like"/>
</dbReference>
<protein>
    <submittedName>
        <fullName evidence="8">Radical sam domain protein</fullName>
    </submittedName>
</protein>
<evidence type="ECO:0000256" key="5">
    <source>
        <dbReference type="ARBA" id="ARBA00023014"/>
    </source>
</evidence>